<sequence length="91" mass="10838">MQDALLRWYHTQESNVSYLIGRILDQMEQSGARLDSESLYLHTTRVPANLLSCFDALKWHLFNFTRKYKVFFHCANSSVFQATMKHLWFSF</sequence>
<proteinExistence type="predicted"/>
<gene>
    <name evidence="1" type="primary">AlNc14C480G11882</name>
    <name evidence="1" type="ORF">ALNC14_133720</name>
</gene>
<organism evidence="1">
    <name type="scientific">Albugo laibachii Nc14</name>
    <dbReference type="NCBI Taxonomy" id="890382"/>
    <lineage>
        <taxon>Eukaryota</taxon>
        <taxon>Sar</taxon>
        <taxon>Stramenopiles</taxon>
        <taxon>Oomycota</taxon>
        <taxon>Peronosporomycetes</taxon>
        <taxon>Albuginales</taxon>
        <taxon>Albuginaceae</taxon>
        <taxon>Albugo</taxon>
    </lineage>
</organism>
<protein>
    <submittedName>
        <fullName evidence="1">AlNc14C480G11882 protein</fullName>
    </submittedName>
</protein>
<dbReference type="AlphaFoldDB" id="F0X0E2"/>
<accession>F0X0E2</accession>
<reference evidence="1" key="1">
    <citation type="journal article" date="2011" name="PLoS Biol.">
        <title>Gene gain and loss during evolution of obligate parasitism in the white rust pathogen of Arabidopsis thaliana.</title>
        <authorList>
            <person name="Kemen E."/>
            <person name="Gardiner A."/>
            <person name="Schultz-Larsen T."/>
            <person name="Kemen A.C."/>
            <person name="Balmuth A.L."/>
            <person name="Robert-Seilaniantz A."/>
            <person name="Bailey K."/>
            <person name="Holub E."/>
            <person name="Studholme D.J."/>
            <person name="Maclean D."/>
            <person name="Jones J.D."/>
        </authorList>
    </citation>
    <scope>NUCLEOTIDE SEQUENCE</scope>
</reference>
<reference evidence="1" key="2">
    <citation type="submission" date="2011-02" db="EMBL/GenBank/DDBJ databases">
        <authorList>
            <person name="MacLean D."/>
        </authorList>
    </citation>
    <scope>NUCLEOTIDE SEQUENCE</scope>
</reference>
<dbReference type="HOGENOM" id="CLU_2431565_0_0_1"/>
<dbReference type="EMBL" id="FR824521">
    <property type="protein sequence ID" value="CCA27228.1"/>
    <property type="molecule type" value="Genomic_DNA"/>
</dbReference>
<name>F0X0E2_9STRA</name>
<evidence type="ECO:0000313" key="1">
    <source>
        <dbReference type="EMBL" id="CCA27228.1"/>
    </source>
</evidence>